<organism evidence="2 4">
    <name type="scientific">Campylobacter coli</name>
    <dbReference type="NCBI Taxonomy" id="195"/>
    <lineage>
        <taxon>Bacteria</taxon>
        <taxon>Pseudomonadati</taxon>
        <taxon>Campylobacterota</taxon>
        <taxon>Epsilonproteobacteria</taxon>
        <taxon>Campylobacterales</taxon>
        <taxon>Campylobacteraceae</taxon>
        <taxon>Campylobacter</taxon>
    </lineage>
</organism>
<keyword evidence="1" id="KW-1133">Transmembrane helix</keyword>
<keyword evidence="1" id="KW-0472">Membrane</keyword>
<reference evidence="2 4" key="1">
    <citation type="submission" date="2018-05" db="EMBL/GenBank/DDBJ databases">
        <authorList>
            <consortium name="GenomeTrakr network: Whole genome sequencing for foodborne pathogen traceback"/>
        </authorList>
    </citation>
    <scope>NUCLEOTIDE SEQUENCE [LARGE SCALE GENOMIC DNA]</scope>
    <source>
        <strain evidence="2 4">NC_C6016</strain>
    </source>
</reference>
<reference evidence="3 5" key="2">
    <citation type="submission" date="2018-06" db="EMBL/GenBank/DDBJ databases">
        <authorList>
            <consortium name="NARMS: The National Antimicrobial Resistance Monitoring System"/>
        </authorList>
    </citation>
    <scope>NUCLEOTIDE SEQUENCE [LARGE SCALE GENOMIC DNA]</scope>
    <source>
        <strain evidence="3 5">FSIS11807978</strain>
    </source>
</reference>
<accession>A0A381CI82</accession>
<dbReference type="EMBL" id="AACGFG010000007">
    <property type="protein sequence ID" value="EAK4358504.1"/>
    <property type="molecule type" value="Genomic_DNA"/>
</dbReference>
<feature type="transmembrane region" description="Helical" evidence="1">
    <location>
        <begin position="45"/>
        <end position="65"/>
    </location>
</feature>
<gene>
    <name evidence="3" type="ORF">C6T04_06225</name>
    <name evidence="2" type="ORF">CJD00_03525</name>
</gene>
<evidence type="ECO:0000256" key="1">
    <source>
        <dbReference type="SAM" id="Phobius"/>
    </source>
</evidence>
<evidence type="ECO:0000313" key="4">
    <source>
        <dbReference type="Proteomes" id="UP000361993"/>
    </source>
</evidence>
<protein>
    <submittedName>
        <fullName evidence="2">Uncharacterized protein</fullName>
    </submittedName>
</protein>
<keyword evidence="1" id="KW-0812">Transmembrane</keyword>
<dbReference type="EMBL" id="AACDUL010000004">
    <property type="protein sequence ID" value="EAK1509346.1"/>
    <property type="molecule type" value="Genomic_DNA"/>
</dbReference>
<comment type="caution">
    <text evidence="2">The sequence shown here is derived from an EMBL/GenBank/DDBJ whole genome shotgun (WGS) entry which is preliminary data.</text>
</comment>
<sequence length="68" mass="7510">MKITTKTLLNGNKLAIIFLIFLAPNLAFGVESAEGVLSIIHNGLLSWTPLIKTACLWVFWTLVIIDLV</sequence>
<evidence type="ECO:0000313" key="2">
    <source>
        <dbReference type="EMBL" id="EAK1509346.1"/>
    </source>
</evidence>
<dbReference type="RefSeq" id="WP_002840512.1">
    <property type="nucleotide sequence ID" value="NZ_AANHVQ020000007.1"/>
</dbReference>
<proteinExistence type="predicted"/>
<evidence type="ECO:0000313" key="3">
    <source>
        <dbReference type="EMBL" id="EAK4358504.1"/>
    </source>
</evidence>
<evidence type="ECO:0000313" key="5">
    <source>
        <dbReference type="Proteomes" id="UP000365807"/>
    </source>
</evidence>
<name>A0A381CI82_CAMCO</name>
<dbReference type="AlphaFoldDB" id="A0A381CI82"/>
<dbReference type="Proteomes" id="UP000365807">
    <property type="component" value="Unassembled WGS sequence"/>
</dbReference>
<dbReference type="Proteomes" id="UP000361993">
    <property type="component" value="Unassembled WGS sequence"/>
</dbReference>